<dbReference type="CDD" id="cd06222">
    <property type="entry name" value="RNase_H_like"/>
    <property type="match status" value="1"/>
</dbReference>
<dbReference type="InterPro" id="IPR002156">
    <property type="entry name" value="RNaseH_domain"/>
</dbReference>
<dbReference type="PANTHER" id="PTHR47074">
    <property type="entry name" value="BNAC02G40300D PROTEIN"/>
    <property type="match status" value="1"/>
</dbReference>
<keyword evidence="3" id="KW-1185">Reference proteome</keyword>
<dbReference type="InterPro" id="IPR012337">
    <property type="entry name" value="RNaseH-like_sf"/>
</dbReference>
<dbReference type="InterPro" id="IPR052929">
    <property type="entry name" value="RNase_H-like_EbsB-rel"/>
</dbReference>
<evidence type="ECO:0000259" key="1">
    <source>
        <dbReference type="Pfam" id="PF13456"/>
    </source>
</evidence>
<protein>
    <recommendedName>
        <fullName evidence="1">RNase H type-1 domain-containing protein</fullName>
    </recommendedName>
</protein>
<comment type="caution">
    <text evidence="2">The sequence shown here is derived from an EMBL/GenBank/DDBJ whole genome shotgun (WGS) entry which is preliminary data.</text>
</comment>
<dbReference type="InterPro" id="IPR044730">
    <property type="entry name" value="RNase_H-like_dom_plant"/>
</dbReference>
<evidence type="ECO:0000313" key="3">
    <source>
        <dbReference type="Proteomes" id="UP001231189"/>
    </source>
</evidence>
<dbReference type="GO" id="GO:0004523">
    <property type="term" value="F:RNA-DNA hybrid ribonuclease activity"/>
    <property type="evidence" value="ECO:0007669"/>
    <property type="project" value="InterPro"/>
</dbReference>
<name>A0AAD8RID4_LOLMU</name>
<gene>
    <name evidence="2" type="ORF">QYE76_000856</name>
</gene>
<feature type="domain" description="RNase H type-1" evidence="1">
    <location>
        <begin position="85"/>
        <end position="165"/>
    </location>
</feature>
<proteinExistence type="predicted"/>
<dbReference type="Gene3D" id="3.30.420.10">
    <property type="entry name" value="Ribonuclease H-like superfamily/Ribonuclease H"/>
    <property type="match status" value="1"/>
</dbReference>
<dbReference type="SUPFAM" id="SSF53098">
    <property type="entry name" value="Ribonuclease H-like"/>
    <property type="match status" value="1"/>
</dbReference>
<dbReference type="PANTHER" id="PTHR47074:SF73">
    <property type="entry name" value="OS04G0448401 PROTEIN"/>
    <property type="match status" value="1"/>
</dbReference>
<organism evidence="2 3">
    <name type="scientific">Lolium multiflorum</name>
    <name type="common">Italian ryegrass</name>
    <name type="synonym">Lolium perenne subsp. multiflorum</name>
    <dbReference type="NCBI Taxonomy" id="4521"/>
    <lineage>
        <taxon>Eukaryota</taxon>
        <taxon>Viridiplantae</taxon>
        <taxon>Streptophyta</taxon>
        <taxon>Embryophyta</taxon>
        <taxon>Tracheophyta</taxon>
        <taxon>Spermatophyta</taxon>
        <taxon>Magnoliopsida</taxon>
        <taxon>Liliopsida</taxon>
        <taxon>Poales</taxon>
        <taxon>Poaceae</taxon>
        <taxon>BOP clade</taxon>
        <taxon>Pooideae</taxon>
        <taxon>Poodae</taxon>
        <taxon>Poeae</taxon>
        <taxon>Poeae Chloroplast Group 2 (Poeae type)</taxon>
        <taxon>Loliodinae</taxon>
        <taxon>Loliinae</taxon>
        <taxon>Lolium</taxon>
    </lineage>
</organism>
<reference evidence="2" key="1">
    <citation type="submission" date="2023-07" db="EMBL/GenBank/DDBJ databases">
        <title>A chromosome-level genome assembly of Lolium multiflorum.</title>
        <authorList>
            <person name="Chen Y."/>
            <person name="Copetti D."/>
            <person name="Kolliker R."/>
            <person name="Studer B."/>
        </authorList>
    </citation>
    <scope>NUCLEOTIDE SEQUENCE</scope>
    <source>
        <strain evidence="2">02402/16</strain>
        <tissue evidence="2">Leaf</tissue>
    </source>
</reference>
<sequence length="251" mass="27460">MADDDRCQLCGAQDSWRHALLDCSMARAVWALADEDVTEHLLCSGEEKARDWLSAYAHQPRREIPGDGGRAPRWIPPPEGVMKINVDAAVSKNMGLGAVAAVARNAEGVFCGASAVVLPGKTDAETLEALACREALSLAQDINARRIRVASDCLNVVRSTNQGTMGVYAHVVREFKETARELDERFVRGWTTEYNEELVMEMAVKTLEGSARSAGRRRRGRRAAAGDSFPAAGIMGERRPLAFFFLELVLV</sequence>
<dbReference type="Pfam" id="PF13456">
    <property type="entry name" value="RVT_3"/>
    <property type="match status" value="1"/>
</dbReference>
<dbReference type="AlphaFoldDB" id="A0AAD8RID4"/>
<accession>A0AAD8RID4</accession>
<dbReference type="Proteomes" id="UP001231189">
    <property type="component" value="Unassembled WGS sequence"/>
</dbReference>
<evidence type="ECO:0000313" key="2">
    <source>
        <dbReference type="EMBL" id="KAK1626541.1"/>
    </source>
</evidence>
<dbReference type="InterPro" id="IPR036397">
    <property type="entry name" value="RNaseH_sf"/>
</dbReference>
<dbReference type="EMBL" id="JAUUTY010000005">
    <property type="protein sequence ID" value="KAK1626541.1"/>
    <property type="molecule type" value="Genomic_DNA"/>
</dbReference>
<dbReference type="GO" id="GO:0003676">
    <property type="term" value="F:nucleic acid binding"/>
    <property type="evidence" value="ECO:0007669"/>
    <property type="project" value="InterPro"/>
</dbReference>